<organism evidence="8 9">
    <name type="scientific">Scomber scombrus</name>
    <name type="common">Atlantic mackerel</name>
    <name type="synonym">Scomber vernalis</name>
    <dbReference type="NCBI Taxonomy" id="13677"/>
    <lineage>
        <taxon>Eukaryota</taxon>
        <taxon>Metazoa</taxon>
        <taxon>Chordata</taxon>
        <taxon>Craniata</taxon>
        <taxon>Vertebrata</taxon>
        <taxon>Euteleostomi</taxon>
        <taxon>Actinopterygii</taxon>
        <taxon>Neopterygii</taxon>
        <taxon>Teleostei</taxon>
        <taxon>Neoteleostei</taxon>
        <taxon>Acanthomorphata</taxon>
        <taxon>Pelagiaria</taxon>
        <taxon>Scombriformes</taxon>
        <taxon>Scombridae</taxon>
        <taxon>Scomber</taxon>
    </lineage>
</organism>
<accession>A0AAV1QHL2</accession>
<dbReference type="SUPFAM" id="SSF81324">
    <property type="entry name" value="Voltage-gated potassium channels"/>
    <property type="match status" value="2"/>
</dbReference>
<dbReference type="GO" id="GO:0070509">
    <property type="term" value="P:calcium ion import"/>
    <property type="evidence" value="ECO:0007669"/>
    <property type="project" value="TreeGrafter"/>
</dbReference>
<feature type="transmembrane region" description="Helical" evidence="6">
    <location>
        <begin position="133"/>
        <end position="164"/>
    </location>
</feature>
<feature type="transmembrane region" description="Helical" evidence="6">
    <location>
        <begin position="445"/>
        <end position="467"/>
    </location>
</feature>
<protein>
    <submittedName>
        <fullName evidence="8">Voltage-dependent T-type calcium channel subunit alpha-1H-like</fullName>
    </submittedName>
</protein>
<dbReference type="Gene3D" id="1.10.287.70">
    <property type="match status" value="2"/>
</dbReference>
<keyword evidence="2 6" id="KW-0812">Transmembrane</keyword>
<evidence type="ECO:0000259" key="7">
    <source>
        <dbReference type="Pfam" id="PF00520"/>
    </source>
</evidence>
<feature type="transmembrane region" description="Helical" evidence="6">
    <location>
        <begin position="27"/>
        <end position="47"/>
    </location>
</feature>
<evidence type="ECO:0000256" key="6">
    <source>
        <dbReference type="SAM" id="Phobius"/>
    </source>
</evidence>
<evidence type="ECO:0000256" key="1">
    <source>
        <dbReference type="ARBA" id="ARBA00004141"/>
    </source>
</evidence>
<comment type="caution">
    <text evidence="8">The sequence shown here is derived from an EMBL/GenBank/DDBJ whole genome shotgun (WGS) entry which is preliminary data.</text>
</comment>
<feature type="domain" description="Ion transport" evidence="7">
    <location>
        <begin position="1"/>
        <end position="346"/>
    </location>
</feature>
<dbReference type="PANTHER" id="PTHR10037:SF230">
    <property type="entry name" value="CA[2+]-CHANNEL PROTEIN ALPHA[[1]] SUBUNIT T, ISOFORM F"/>
    <property type="match status" value="1"/>
</dbReference>
<dbReference type="Proteomes" id="UP001314229">
    <property type="component" value="Unassembled WGS sequence"/>
</dbReference>
<feature type="transmembrane region" description="Helical" evidence="6">
    <location>
        <begin position="550"/>
        <end position="573"/>
    </location>
</feature>
<dbReference type="GO" id="GO:0043005">
    <property type="term" value="C:neuron projection"/>
    <property type="evidence" value="ECO:0007669"/>
    <property type="project" value="TreeGrafter"/>
</dbReference>
<feature type="transmembrane region" description="Helical" evidence="6">
    <location>
        <begin position="479"/>
        <end position="496"/>
    </location>
</feature>
<evidence type="ECO:0000313" key="9">
    <source>
        <dbReference type="Proteomes" id="UP001314229"/>
    </source>
</evidence>
<proteinExistence type="predicted"/>
<keyword evidence="9" id="KW-1185">Reference proteome</keyword>
<sequence>MVLLNCVPLGMYKPCEKMNHDLEALDAFFFAFFLMEMVIKAVALGVYGHQGSYLSNSWNKFDFFIISGEGKDIQQKCKSTLDLTGETKMFRQFLMIRLILDHILASLGILTGLKVFQTLRPLRLIGRVPSMRVLVMVIVDTLPMLANVLVLYIFFIHIFGVVGVQMWAGKLRNRCFLGEDIPTGYKMSLSPYYETKRGKKSPFICSANVKKGMLHCSDVPPYTKDGVTCSLDPRRQDSAGKELVPAVGASTNSCINWNLYYNVCRNGNENPHEGVINFDNIGYAWITIFQVVTLEGWTEIMYYVMDANSFWSFTVLTFVTIMGSLVMMNVCAVVIATQFSETMERETDEPRSGLFVKQLLEKFRDFIICKLGRLCNNKVNPTDSGSSKYSLYRGTLTQIWKPTKERLRRVVMSKIFDRSIMVAVLLSVLTIAIEHHKQPAVLTHVLKNINITFTVIFVIEMALKLLVLKLAYFKDKNNIFDFVIVMISVLGMHMFGCKFSFKSEHGDIITDRKNFDSLLWSMVTVFQILTLEDWNFVLYNAMASTSPWSAFYFVALIMFGKHVLLNVLVGIVVKSYQAKDSLDESDSSLLLSESSSSNENPSNPRVNVT</sequence>
<feature type="transmembrane region" description="Helical" evidence="6">
    <location>
        <begin position="94"/>
        <end position="113"/>
    </location>
</feature>
<dbReference type="EMBL" id="CAWUFR010001122">
    <property type="protein sequence ID" value="CAK6982855.1"/>
    <property type="molecule type" value="Genomic_DNA"/>
</dbReference>
<dbReference type="GO" id="GO:0005248">
    <property type="term" value="F:voltage-gated sodium channel activity"/>
    <property type="evidence" value="ECO:0007669"/>
    <property type="project" value="TreeGrafter"/>
</dbReference>
<dbReference type="Gene3D" id="1.20.120.350">
    <property type="entry name" value="Voltage-gated potassium channels. Chain C"/>
    <property type="match status" value="1"/>
</dbReference>
<comment type="subcellular location">
    <subcellularLocation>
        <location evidence="1">Membrane</location>
        <topology evidence="1">Multi-pass membrane protein</topology>
    </subcellularLocation>
</comment>
<evidence type="ECO:0000256" key="5">
    <source>
        <dbReference type="SAM" id="MobiDB-lite"/>
    </source>
</evidence>
<feature type="transmembrane region" description="Helical" evidence="6">
    <location>
        <begin position="415"/>
        <end position="433"/>
    </location>
</feature>
<dbReference type="GO" id="GO:0001518">
    <property type="term" value="C:voltage-gated sodium channel complex"/>
    <property type="evidence" value="ECO:0007669"/>
    <property type="project" value="TreeGrafter"/>
</dbReference>
<keyword evidence="3 6" id="KW-1133">Transmembrane helix</keyword>
<dbReference type="Pfam" id="PF00520">
    <property type="entry name" value="Ion_trans"/>
    <property type="match status" value="2"/>
</dbReference>
<reference evidence="8 9" key="1">
    <citation type="submission" date="2024-01" db="EMBL/GenBank/DDBJ databases">
        <authorList>
            <person name="Alioto T."/>
            <person name="Alioto T."/>
            <person name="Gomez Garrido J."/>
        </authorList>
    </citation>
    <scope>NUCLEOTIDE SEQUENCE [LARGE SCALE GENOMIC DNA]</scope>
</reference>
<dbReference type="AlphaFoldDB" id="A0AAV1QHL2"/>
<evidence type="ECO:0000256" key="4">
    <source>
        <dbReference type="ARBA" id="ARBA00023136"/>
    </source>
</evidence>
<dbReference type="GO" id="GO:0008332">
    <property type="term" value="F:low voltage-gated calcium channel activity"/>
    <property type="evidence" value="ECO:0007669"/>
    <property type="project" value="TreeGrafter"/>
</dbReference>
<evidence type="ECO:0000313" key="8">
    <source>
        <dbReference type="EMBL" id="CAK6982855.1"/>
    </source>
</evidence>
<evidence type="ECO:0000256" key="3">
    <source>
        <dbReference type="ARBA" id="ARBA00022989"/>
    </source>
</evidence>
<feature type="region of interest" description="Disordered" evidence="5">
    <location>
        <begin position="590"/>
        <end position="609"/>
    </location>
</feature>
<keyword evidence="4 6" id="KW-0472">Membrane</keyword>
<gene>
    <name evidence="8" type="ORF">FSCOSCO3_A007919</name>
</gene>
<feature type="domain" description="Ion transport" evidence="7">
    <location>
        <begin position="486"/>
        <end position="579"/>
    </location>
</feature>
<feature type="non-terminal residue" evidence="8">
    <location>
        <position position="609"/>
    </location>
</feature>
<feature type="transmembrane region" description="Helical" evidence="6">
    <location>
        <begin position="310"/>
        <end position="336"/>
    </location>
</feature>
<dbReference type="InterPro" id="IPR027359">
    <property type="entry name" value="Volt_channel_dom_sf"/>
</dbReference>
<dbReference type="InterPro" id="IPR005821">
    <property type="entry name" value="Ion_trans_dom"/>
</dbReference>
<dbReference type="PANTHER" id="PTHR10037">
    <property type="entry name" value="VOLTAGE-GATED CATION CHANNEL CALCIUM AND SODIUM"/>
    <property type="match status" value="1"/>
</dbReference>
<dbReference type="InterPro" id="IPR043203">
    <property type="entry name" value="VGCC_Ca_Na"/>
</dbReference>
<evidence type="ECO:0000256" key="2">
    <source>
        <dbReference type="ARBA" id="ARBA00022692"/>
    </source>
</evidence>
<feature type="transmembrane region" description="Helical" evidence="6">
    <location>
        <begin position="283"/>
        <end position="304"/>
    </location>
</feature>
<dbReference type="GO" id="GO:0086010">
    <property type="term" value="P:membrane depolarization during action potential"/>
    <property type="evidence" value="ECO:0007669"/>
    <property type="project" value="TreeGrafter"/>
</dbReference>
<name>A0AAV1QHL2_SCOSC</name>